<dbReference type="InterPro" id="IPR005121">
    <property type="entry name" value="Fdx_antiC-bd"/>
</dbReference>
<evidence type="ECO:0000256" key="7">
    <source>
        <dbReference type="ARBA" id="ARBA00022723"/>
    </source>
</evidence>
<evidence type="ECO:0000256" key="3">
    <source>
        <dbReference type="ARBA" id="ARBA00011209"/>
    </source>
</evidence>
<dbReference type="Gene3D" id="3.30.70.380">
    <property type="entry name" value="Ferrodoxin-fold anticodon-binding domain"/>
    <property type="match status" value="1"/>
</dbReference>
<name>A0AAE3VB81_9FIRM</name>
<dbReference type="InterPro" id="IPR041616">
    <property type="entry name" value="PheRS_beta_core"/>
</dbReference>
<dbReference type="Proteomes" id="UP001241537">
    <property type="component" value="Unassembled WGS sequence"/>
</dbReference>
<dbReference type="GO" id="GO:0004826">
    <property type="term" value="F:phenylalanine-tRNA ligase activity"/>
    <property type="evidence" value="ECO:0007669"/>
    <property type="project" value="UniProtKB-UniRule"/>
</dbReference>
<dbReference type="Gene3D" id="2.40.50.140">
    <property type="entry name" value="Nucleic acid-binding proteins"/>
    <property type="match status" value="1"/>
</dbReference>
<accession>A0AAE3VB81</accession>
<evidence type="ECO:0000256" key="6">
    <source>
        <dbReference type="ARBA" id="ARBA00022598"/>
    </source>
</evidence>
<comment type="caution">
    <text evidence="20">The sequence shown here is derived from an EMBL/GenBank/DDBJ whole genome shotgun (WGS) entry which is preliminary data.</text>
</comment>
<evidence type="ECO:0000256" key="14">
    <source>
        <dbReference type="ARBA" id="ARBA00049255"/>
    </source>
</evidence>
<comment type="subunit">
    <text evidence="3 15">Tetramer of two alpha and two beta subunits.</text>
</comment>
<comment type="catalytic activity">
    <reaction evidence="14 15">
        <text>tRNA(Phe) + L-phenylalanine + ATP = L-phenylalanyl-tRNA(Phe) + AMP + diphosphate + H(+)</text>
        <dbReference type="Rhea" id="RHEA:19413"/>
        <dbReference type="Rhea" id="RHEA-COMP:9668"/>
        <dbReference type="Rhea" id="RHEA-COMP:9699"/>
        <dbReference type="ChEBI" id="CHEBI:15378"/>
        <dbReference type="ChEBI" id="CHEBI:30616"/>
        <dbReference type="ChEBI" id="CHEBI:33019"/>
        <dbReference type="ChEBI" id="CHEBI:58095"/>
        <dbReference type="ChEBI" id="CHEBI:78442"/>
        <dbReference type="ChEBI" id="CHEBI:78531"/>
        <dbReference type="ChEBI" id="CHEBI:456215"/>
        <dbReference type="EC" id="6.1.1.20"/>
    </reaction>
</comment>
<dbReference type="GO" id="GO:0016740">
    <property type="term" value="F:transferase activity"/>
    <property type="evidence" value="ECO:0007669"/>
    <property type="project" value="UniProtKB-ARBA"/>
</dbReference>
<evidence type="ECO:0000256" key="1">
    <source>
        <dbReference type="ARBA" id="ARBA00004496"/>
    </source>
</evidence>
<dbReference type="PANTHER" id="PTHR10947:SF0">
    <property type="entry name" value="PHENYLALANINE--TRNA LIGASE BETA SUBUNIT"/>
    <property type="match status" value="1"/>
</dbReference>
<dbReference type="EMBL" id="JAUSTO010000011">
    <property type="protein sequence ID" value="MDQ0153079.1"/>
    <property type="molecule type" value="Genomic_DNA"/>
</dbReference>
<dbReference type="Pfam" id="PF01588">
    <property type="entry name" value="tRNA_bind"/>
    <property type="match status" value="1"/>
</dbReference>
<dbReference type="Pfam" id="PF03484">
    <property type="entry name" value="B5"/>
    <property type="match status" value="1"/>
</dbReference>
<dbReference type="InterPro" id="IPR002547">
    <property type="entry name" value="tRNA-bd_dom"/>
</dbReference>
<evidence type="ECO:0000256" key="9">
    <source>
        <dbReference type="ARBA" id="ARBA00022840"/>
    </source>
</evidence>
<keyword evidence="5 16" id="KW-0820">tRNA-binding</keyword>
<evidence type="ECO:0000256" key="4">
    <source>
        <dbReference type="ARBA" id="ARBA00022490"/>
    </source>
</evidence>
<dbReference type="PROSITE" id="PS51447">
    <property type="entry name" value="FDX_ACB"/>
    <property type="match status" value="1"/>
</dbReference>
<keyword evidence="11 16" id="KW-0694">RNA-binding</keyword>
<evidence type="ECO:0000256" key="16">
    <source>
        <dbReference type="PROSITE-ProRule" id="PRU00209"/>
    </source>
</evidence>
<keyword evidence="9 15" id="KW-0067">ATP-binding</keyword>
<comment type="cofactor">
    <cofactor evidence="15">
        <name>Mg(2+)</name>
        <dbReference type="ChEBI" id="CHEBI:18420"/>
    </cofactor>
    <text evidence="15">Binds 2 magnesium ions per tetramer.</text>
</comment>
<dbReference type="InterPro" id="IPR045060">
    <property type="entry name" value="Phe-tRNA-ligase_IIc_bsu"/>
</dbReference>
<evidence type="ECO:0000256" key="5">
    <source>
        <dbReference type="ARBA" id="ARBA00022555"/>
    </source>
</evidence>
<feature type="domain" description="TRNA-binding" evidence="17">
    <location>
        <begin position="39"/>
        <end position="163"/>
    </location>
</feature>
<sequence length="806" mass="89477">MIAPFSWLKEYVDIDCTPEELQEKLFSCGFEVEELKQVGADITRVVVGLVKSCEPIPDTHLHVCVVDCGEKGNLQICCGADNVAAGKKFPTALVGATVYETNKERTEIAGVTTIKKGKLRGFESHGMLCSGMELGVSEDMYPGAGYNGLLLLPDDAPVGADVKPILGLDDWLFDIAVTANRPDCQSIYGIAREVAAVLNKPVKAPALDYRETERELPGFAVCVDAPEYCPRYIAHYVHDVRIGESPAWMRRRLALLGVNAISNMVDITNYVMLELGQPMHAYDRAHLEGDAIRVRCAAAGEKLVTLDEEELTLSESNLLICDGEKPVGLAGIMGGLNSEILDTTSEVVLEAAKFARDNIRRSSRSLGKRTDASAHFEKGTDEYTVDMAMRRALHLIEELGCGSISRTHIDVNTGNSIGKRELSVPVARVNAVLGITVPDEEILRILASLNMEPVLKDGELTLQVPAYREDMESYQDVAEEVIRLYGYEHLVPTFLKEAEVTGGGLSEIQQRELKLKETLCGAGIYECIHYSFFSPSDLKLLRFPEDAAEMQAIRIMNPISEEISLMRTTLTPSMLNAVMRNQKNGNLAGRLFEIAKVFLPKELPLKNYPDERDHLVLAFFGEGEDFYSLKGALDLTAEALGLSFGYESAEQPFLHPYQTAAVLCNGQRVGYIGKLAYDIAAELSLRTDVYVAELDLKTLYMQVHATPVFEPLPAFPEVTRDIALIMEKSISCAQVERVIHESCKYIREVRLFDVYEGAPIPPTKKSMAFTVTFRPKDEELKGEDIDRYVDKMLRKLKAEYDIVLRF</sequence>
<feature type="binding site" evidence="15">
    <location>
        <position position="480"/>
    </location>
    <ligand>
        <name>Mg(2+)</name>
        <dbReference type="ChEBI" id="CHEBI:18420"/>
        <note>shared with alpha subunit</note>
    </ligand>
</feature>
<dbReference type="AlphaFoldDB" id="A0AAE3VB81"/>
<evidence type="ECO:0000256" key="2">
    <source>
        <dbReference type="ARBA" id="ARBA00008653"/>
    </source>
</evidence>
<dbReference type="InterPro" id="IPR005146">
    <property type="entry name" value="B3/B4_tRNA-bd"/>
</dbReference>
<dbReference type="SMART" id="SM00874">
    <property type="entry name" value="B5"/>
    <property type="match status" value="1"/>
</dbReference>
<dbReference type="InterPro" id="IPR045864">
    <property type="entry name" value="aa-tRNA-synth_II/BPL/LPL"/>
</dbReference>
<dbReference type="GO" id="GO:0000287">
    <property type="term" value="F:magnesium ion binding"/>
    <property type="evidence" value="ECO:0007669"/>
    <property type="project" value="UniProtKB-UniRule"/>
</dbReference>
<feature type="domain" description="FDX-ACB" evidence="18">
    <location>
        <begin position="713"/>
        <end position="805"/>
    </location>
</feature>
<dbReference type="HAMAP" id="MF_00283">
    <property type="entry name" value="Phe_tRNA_synth_beta1"/>
    <property type="match status" value="1"/>
</dbReference>
<evidence type="ECO:0000259" key="17">
    <source>
        <dbReference type="PROSITE" id="PS50886"/>
    </source>
</evidence>
<dbReference type="SUPFAM" id="SSF55681">
    <property type="entry name" value="Class II aaRS and biotin synthetases"/>
    <property type="match status" value="1"/>
</dbReference>
<dbReference type="InterPro" id="IPR004532">
    <property type="entry name" value="Phe-tRNA-ligase_IIc_bsu_bact"/>
</dbReference>
<keyword evidence="10 15" id="KW-0460">Magnesium</keyword>
<dbReference type="InterPro" id="IPR020825">
    <property type="entry name" value="Phe-tRNA_synthase-like_B3/B4"/>
</dbReference>
<dbReference type="InterPro" id="IPR033714">
    <property type="entry name" value="tRNA_bind_bactPheRS"/>
</dbReference>
<feature type="binding site" evidence="15">
    <location>
        <position position="476"/>
    </location>
    <ligand>
        <name>Mg(2+)</name>
        <dbReference type="ChEBI" id="CHEBI:18420"/>
        <note>shared with alpha subunit</note>
    </ligand>
</feature>
<evidence type="ECO:0000256" key="12">
    <source>
        <dbReference type="ARBA" id="ARBA00022917"/>
    </source>
</evidence>
<dbReference type="SMART" id="SM00873">
    <property type="entry name" value="B3_4"/>
    <property type="match status" value="1"/>
</dbReference>
<evidence type="ECO:0000313" key="21">
    <source>
        <dbReference type="Proteomes" id="UP001241537"/>
    </source>
</evidence>
<gene>
    <name evidence="15" type="primary">pheT</name>
    <name evidence="20" type="ORF">J2S20_001786</name>
</gene>
<dbReference type="SUPFAM" id="SSF46955">
    <property type="entry name" value="Putative DNA-binding domain"/>
    <property type="match status" value="1"/>
</dbReference>
<proteinExistence type="inferred from homology"/>
<evidence type="ECO:0000256" key="13">
    <source>
        <dbReference type="ARBA" id="ARBA00023146"/>
    </source>
</evidence>
<reference evidence="20" key="1">
    <citation type="submission" date="2023-07" db="EMBL/GenBank/DDBJ databases">
        <title>Genomic Encyclopedia of Type Strains, Phase IV (KMG-IV): sequencing the most valuable type-strain genomes for metagenomic binning, comparative biology and taxonomic classification.</title>
        <authorList>
            <person name="Goeker M."/>
        </authorList>
    </citation>
    <scope>NUCLEOTIDE SEQUENCE</scope>
    <source>
        <strain evidence="20">DSM 19659</strain>
    </source>
</reference>
<dbReference type="GO" id="GO:0000049">
    <property type="term" value="F:tRNA binding"/>
    <property type="evidence" value="ECO:0007669"/>
    <property type="project" value="UniProtKB-UniRule"/>
</dbReference>
<dbReference type="Pfam" id="PF03483">
    <property type="entry name" value="B3_4"/>
    <property type="match status" value="1"/>
</dbReference>
<feature type="binding site" evidence="15">
    <location>
        <position position="479"/>
    </location>
    <ligand>
        <name>Mg(2+)</name>
        <dbReference type="ChEBI" id="CHEBI:18420"/>
        <note>shared with alpha subunit</note>
    </ligand>
</feature>
<dbReference type="PROSITE" id="PS51483">
    <property type="entry name" value="B5"/>
    <property type="match status" value="1"/>
</dbReference>
<keyword evidence="7 15" id="KW-0479">Metal-binding</keyword>
<dbReference type="PANTHER" id="PTHR10947">
    <property type="entry name" value="PHENYLALANYL-TRNA SYNTHETASE BETA CHAIN AND LEUCINE-RICH REPEAT-CONTAINING PROTEIN 47"/>
    <property type="match status" value="1"/>
</dbReference>
<keyword evidence="8 15" id="KW-0547">Nucleotide-binding</keyword>
<evidence type="ECO:0000313" key="20">
    <source>
        <dbReference type="EMBL" id="MDQ0153079.1"/>
    </source>
</evidence>
<dbReference type="InterPro" id="IPR009061">
    <property type="entry name" value="DNA-bd_dom_put_sf"/>
</dbReference>
<keyword evidence="21" id="KW-1185">Reference proteome</keyword>
<dbReference type="Pfam" id="PF17759">
    <property type="entry name" value="tRNA_synthFbeta"/>
    <property type="match status" value="1"/>
</dbReference>
<keyword evidence="4 15" id="KW-0963">Cytoplasm</keyword>
<evidence type="ECO:0000259" key="19">
    <source>
        <dbReference type="PROSITE" id="PS51483"/>
    </source>
</evidence>
<dbReference type="SUPFAM" id="SSF54991">
    <property type="entry name" value="Anticodon-binding domain of PheRS"/>
    <property type="match status" value="1"/>
</dbReference>
<dbReference type="NCBIfam" id="TIGR00472">
    <property type="entry name" value="pheT_bact"/>
    <property type="match status" value="1"/>
</dbReference>
<feature type="domain" description="B5" evidence="19">
    <location>
        <begin position="417"/>
        <end position="492"/>
    </location>
</feature>
<evidence type="ECO:0000259" key="18">
    <source>
        <dbReference type="PROSITE" id="PS51447"/>
    </source>
</evidence>
<comment type="similarity">
    <text evidence="2 15">Belongs to the phenylalanyl-tRNA synthetase beta subunit family. Type 1 subfamily.</text>
</comment>
<evidence type="ECO:0000256" key="15">
    <source>
        <dbReference type="HAMAP-Rule" id="MF_00283"/>
    </source>
</evidence>
<dbReference type="Gene3D" id="3.30.930.10">
    <property type="entry name" value="Bira Bifunctional Protein, Domain 2"/>
    <property type="match status" value="1"/>
</dbReference>
<dbReference type="Pfam" id="PF03147">
    <property type="entry name" value="FDX-ACB"/>
    <property type="match status" value="1"/>
</dbReference>
<dbReference type="PROSITE" id="PS50886">
    <property type="entry name" value="TRBD"/>
    <property type="match status" value="1"/>
</dbReference>
<keyword evidence="13 15" id="KW-0030">Aminoacyl-tRNA synthetase</keyword>
<dbReference type="GO" id="GO:0140096">
    <property type="term" value="F:catalytic activity, acting on a protein"/>
    <property type="evidence" value="ECO:0007669"/>
    <property type="project" value="UniProtKB-ARBA"/>
</dbReference>
<protein>
    <recommendedName>
        <fullName evidence="15">Phenylalanine--tRNA ligase beta subunit</fullName>
        <ecNumber evidence="15">6.1.1.20</ecNumber>
    </recommendedName>
    <alternativeName>
        <fullName evidence="15">Phenylalanyl-tRNA synthetase beta subunit</fullName>
        <shortName evidence="15">PheRS</shortName>
    </alternativeName>
</protein>
<dbReference type="CDD" id="cd02796">
    <property type="entry name" value="tRNA_bind_bactPheRS"/>
    <property type="match status" value="1"/>
</dbReference>
<keyword evidence="12 15" id="KW-0648">Protein biosynthesis</keyword>
<dbReference type="RefSeq" id="WP_307255074.1">
    <property type="nucleotide sequence ID" value="NZ_JAUSTO010000011.1"/>
</dbReference>
<dbReference type="InterPro" id="IPR012340">
    <property type="entry name" value="NA-bd_OB-fold"/>
</dbReference>
<evidence type="ECO:0000256" key="8">
    <source>
        <dbReference type="ARBA" id="ARBA00022741"/>
    </source>
</evidence>
<evidence type="ECO:0000256" key="10">
    <source>
        <dbReference type="ARBA" id="ARBA00022842"/>
    </source>
</evidence>
<dbReference type="InterPro" id="IPR036690">
    <property type="entry name" value="Fdx_antiC-bd_sf"/>
</dbReference>
<dbReference type="SMART" id="SM00896">
    <property type="entry name" value="FDX-ACB"/>
    <property type="match status" value="1"/>
</dbReference>
<dbReference type="SUPFAM" id="SSF56037">
    <property type="entry name" value="PheT/TilS domain"/>
    <property type="match status" value="1"/>
</dbReference>
<organism evidence="20 21">
    <name type="scientific">Moryella indoligenes</name>
    <dbReference type="NCBI Taxonomy" id="371674"/>
    <lineage>
        <taxon>Bacteria</taxon>
        <taxon>Bacillati</taxon>
        <taxon>Bacillota</taxon>
        <taxon>Clostridia</taxon>
        <taxon>Lachnospirales</taxon>
        <taxon>Lachnospiraceae</taxon>
        <taxon>Moryella</taxon>
    </lineage>
</organism>
<evidence type="ECO:0000256" key="11">
    <source>
        <dbReference type="ARBA" id="ARBA00022884"/>
    </source>
</evidence>
<dbReference type="SUPFAM" id="SSF50249">
    <property type="entry name" value="Nucleic acid-binding proteins"/>
    <property type="match status" value="1"/>
</dbReference>
<comment type="subcellular location">
    <subcellularLocation>
        <location evidence="1 15">Cytoplasm</location>
    </subcellularLocation>
</comment>
<dbReference type="InterPro" id="IPR005147">
    <property type="entry name" value="tRNA_synthase_B5-dom"/>
</dbReference>
<dbReference type="GO" id="GO:0005524">
    <property type="term" value="F:ATP binding"/>
    <property type="evidence" value="ECO:0007669"/>
    <property type="project" value="UniProtKB-UniRule"/>
</dbReference>
<dbReference type="Gene3D" id="3.30.56.10">
    <property type="match status" value="2"/>
</dbReference>
<dbReference type="Gene3D" id="3.50.40.10">
    <property type="entry name" value="Phenylalanyl-trna Synthetase, Chain B, domain 3"/>
    <property type="match status" value="1"/>
</dbReference>
<dbReference type="CDD" id="cd00769">
    <property type="entry name" value="PheRS_beta_core"/>
    <property type="match status" value="1"/>
</dbReference>
<dbReference type="GO" id="GO:0009328">
    <property type="term" value="C:phenylalanine-tRNA ligase complex"/>
    <property type="evidence" value="ECO:0007669"/>
    <property type="project" value="TreeGrafter"/>
</dbReference>
<feature type="binding site" evidence="15">
    <location>
        <position position="470"/>
    </location>
    <ligand>
        <name>Mg(2+)</name>
        <dbReference type="ChEBI" id="CHEBI:18420"/>
        <note>shared with alpha subunit</note>
    </ligand>
</feature>
<dbReference type="GO" id="GO:0006432">
    <property type="term" value="P:phenylalanyl-tRNA aminoacylation"/>
    <property type="evidence" value="ECO:0007669"/>
    <property type="project" value="UniProtKB-UniRule"/>
</dbReference>
<keyword evidence="6 15" id="KW-0436">Ligase</keyword>
<dbReference type="EC" id="6.1.1.20" evidence="15"/>